<dbReference type="NCBIfam" id="NF007757">
    <property type="entry name" value="PRK10438.1"/>
    <property type="match status" value="1"/>
</dbReference>
<gene>
    <name evidence="7" type="ORF">SAMN04488029_2288</name>
</gene>
<evidence type="ECO:0000259" key="6">
    <source>
        <dbReference type="PROSITE" id="PS50263"/>
    </source>
</evidence>
<evidence type="ECO:0000256" key="1">
    <source>
        <dbReference type="ARBA" id="ARBA00010613"/>
    </source>
</evidence>
<dbReference type="FunFam" id="3.60.110.10:FF:000004">
    <property type="entry name" value="Carbon-nitrogen hydrolase"/>
    <property type="match status" value="1"/>
</dbReference>
<name>A0A1W2GET1_REIFA</name>
<dbReference type="PROSITE" id="PS50263">
    <property type="entry name" value="CN_HYDROLASE"/>
    <property type="match status" value="1"/>
</dbReference>
<dbReference type="PANTHER" id="PTHR47799">
    <property type="entry name" value="OMEGA-AMIDASE YAFV"/>
    <property type="match status" value="1"/>
</dbReference>
<dbReference type="InterPro" id="IPR052737">
    <property type="entry name" value="Omega-amidase_YafV"/>
</dbReference>
<sequence length="266" mass="30610">MSDLTVAILQFNLHWENIDANLAMFEEQIWNISEPVDVIVLPEMFNTGFSMTPEKLAEVPGLKTHKWLLQMANQKNALIGGSYIVKEGTDYFNRFFMAFPDGSFQTYDKRHLFSLAKEEMFFKGGTERLIVNYKGWKICPLVCYDLRFPAWAKNKFDKTNGDYDYDLLIYVANWPKPRVNAWDTLLKARAIENQSYTLGCNRIGEDGNGHAYVGHSGAYDYLGDTLDFNDNHEGVIIQKLNKSAQDEFRAKYPFVADSDEFSITIK</sequence>
<proteinExistence type="inferred from homology"/>
<dbReference type="PANTHER" id="PTHR47799:SF1">
    <property type="entry name" value="OMEGA-AMIDASE YAFV"/>
    <property type="match status" value="1"/>
</dbReference>
<dbReference type="CDD" id="cd07575">
    <property type="entry name" value="Xc-1258_like"/>
    <property type="match status" value="1"/>
</dbReference>
<dbReference type="STRING" id="692418.SAMN04488029_2288"/>
<evidence type="ECO:0000313" key="8">
    <source>
        <dbReference type="Proteomes" id="UP000192472"/>
    </source>
</evidence>
<accession>A0A1W2GET1</accession>
<evidence type="ECO:0000313" key="7">
    <source>
        <dbReference type="EMBL" id="SMD35002.1"/>
    </source>
</evidence>
<evidence type="ECO:0000256" key="4">
    <source>
        <dbReference type="ARBA" id="ARBA00052904"/>
    </source>
</evidence>
<dbReference type="SUPFAM" id="SSF56317">
    <property type="entry name" value="Carbon-nitrogen hydrolase"/>
    <property type="match status" value="1"/>
</dbReference>
<feature type="domain" description="CN hydrolase" evidence="6">
    <location>
        <begin position="4"/>
        <end position="242"/>
    </location>
</feature>
<dbReference type="Proteomes" id="UP000192472">
    <property type="component" value="Unassembled WGS sequence"/>
</dbReference>
<dbReference type="OrthoDB" id="9811121at2"/>
<keyword evidence="2 7" id="KW-0378">Hydrolase</keyword>
<organism evidence="7 8">
    <name type="scientific">Reichenbachiella faecimaris</name>
    <dbReference type="NCBI Taxonomy" id="692418"/>
    <lineage>
        <taxon>Bacteria</taxon>
        <taxon>Pseudomonadati</taxon>
        <taxon>Bacteroidota</taxon>
        <taxon>Cytophagia</taxon>
        <taxon>Cytophagales</taxon>
        <taxon>Reichenbachiellaceae</taxon>
        <taxon>Reichenbachiella</taxon>
    </lineage>
</organism>
<dbReference type="GO" id="GO:0106008">
    <property type="term" value="F:2-oxoglutaramate amidase activity"/>
    <property type="evidence" value="ECO:0007669"/>
    <property type="project" value="TreeGrafter"/>
</dbReference>
<dbReference type="GO" id="GO:0050152">
    <property type="term" value="F:omega-amidase activity"/>
    <property type="evidence" value="ECO:0007669"/>
    <property type="project" value="UniProtKB-EC"/>
</dbReference>
<dbReference type="InterPro" id="IPR003010">
    <property type="entry name" value="C-N_Hydrolase"/>
</dbReference>
<evidence type="ECO:0000256" key="3">
    <source>
        <dbReference type="ARBA" id="ARBA00039118"/>
    </source>
</evidence>
<reference evidence="7 8" key="1">
    <citation type="submission" date="2017-04" db="EMBL/GenBank/DDBJ databases">
        <authorList>
            <person name="Afonso C.L."/>
            <person name="Miller P.J."/>
            <person name="Scott M.A."/>
            <person name="Spackman E."/>
            <person name="Goraichik I."/>
            <person name="Dimitrov K.M."/>
            <person name="Suarez D.L."/>
            <person name="Swayne D.E."/>
        </authorList>
    </citation>
    <scope>NUCLEOTIDE SEQUENCE [LARGE SCALE GENOMIC DNA]</scope>
    <source>
        <strain evidence="7 8">DSM 26133</strain>
    </source>
</reference>
<dbReference type="Gene3D" id="3.60.110.10">
    <property type="entry name" value="Carbon-nitrogen hydrolase"/>
    <property type="match status" value="1"/>
</dbReference>
<comment type="catalytic activity">
    <reaction evidence="4">
        <text>a monoamide of a dicarboxylate + H2O = a dicarboxylate + NH4(+)</text>
        <dbReference type="Rhea" id="RHEA:11716"/>
        <dbReference type="ChEBI" id="CHEBI:15377"/>
        <dbReference type="ChEBI" id="CHEBI:28938"/>
        <dbReference type="ChEBI" id="CHEBI:28965"/>
        <dbReference type="ChEBI" id="CHEBI:77450"/>
        <dbReference type="EC" id="3.5.1.3"/>
    </reaction>
</comment>
<comment type="similarity">
    <text evidence="1">Belongs to the carbon-nitrogen hydrolase superfamily. NIT1/NIT2 family.</text>
</comment>
<dbReference type="AlphaFoldDB" id="A0A1W2GET1"/>
<evidence type="ECO:0000256" key="5">
    <source>
        <dbReference type="ARBA" id="ARBA00072139"/>
    </source>
</evidence>
<dbReference type="EMBL" id="FWYF01000002">
    <property type="protein sequence ID" value="SMD35002.1"/>
    <property type="molecule type" value="Genomic_DNA"/>
</dbReference>
<keyword evidence="8" id="KW-1185">Reference proteome</keyword>
<dbReference type="InterPro" id="IPR036526">
    <property type="entry name" value="C-N_Hydrolase_sf"/>
</dbReference>
<dbReference type="Pfam" id="PF00795">
    <property type="entry name" value="CN_hydrolase"/>
    <property type="match status" value="1"/>
</dbReference>
<evidence type="ECO:0000256" key="2">
    <source>
        <dbReference type="ARBA" id="ARBA00022801"/>
    </source>
</evidence>
<protein>
    <recommendedName>
        <fullName evidence="5">Omega-amidase YafV</fullName>
        <ecNumber evidence="3">3.5.1.3</ecNumber>
    </recommendedName>
</protein>
<dbReference type="EC" id="3.5.1.3" evidence="3"/>
<dbReference type="RefSeq" id="WP_084372944.1">
    <property type="nucleotide sequence ID" value="NZ_FWYF01000002.1"/>
</dbReference>